<name>W8VQ43_9FLAO</name>
<feature type="region of interest" description="Disordered" evidence="11">
    <location>
        <begin position="712"/>
        <end position="752"/>
    </location>
</feature>
<keyword evidence="9" id="KW-0278">Fertilization</keyword>
<evidence type="ECO:0000256" key="5">
    <source>
        <dbReference type="ARBA" id="ARBA00022989"/>
    </source>
</evidence>
<keyword evidence="4" id="KW-0732">Signal</keyword>
<dbReference type="GO" id="GO:0008289">
    <property type="term" value="F:lipid binding"/>
    <property type="evidence" value="ECO:0007669"/>
    <property type="project" value="UniProtKB-KW"/>
</dbReference>
<gene>
    <name evidence="13" type="ORF">NMS_0831</name>
</gene>
<evidence type="ECO:0000313" key="13">
    <source>
        <dbReference type="EMBL" id="BAO54840.1"/>
    </source>
</evidence>
<comment type="subcellular location">
    <subcellularLocation>
        <location evidence="1">Cell membrane</location>
        <topology evidence="1">Single-pass type I membrane protein</topology>
    </subcellularLocation>
</comment>
<feature type="region of interest" description="Disordered" evidence="11">
    <location>
        <begin position="509"/>
        <end position="555"/>
    </location>
</feature>
<evidence type="ECO:0000256" key="1">
    <source>
        <dbReference type="ARBA" id="ARBA00004251"/>
    </source>
</evidence>
<evidence type="ECO:0000256" key="9">
    <source>
        <dbReference type="ARBA" id="ARBA00023279"/>
    </source>
</evidence>
<keyword evidence="10" id="KW-0175">Coiled coil</keyword>
<evidence type="ECO:0000256" key="2">
    <source>
        <dbReference type="ARBA" id="ARBA00022475"/>
    </source>
</evidence>
<feature type="transmembrane region" description="Helical" evidence="12">
    <location>
        <begin position="23"/>
        <end position="51"/>
    </location>
</feature>
<keyword evidence="5 12" id="KW-1133">Transmembrane helix</keyword>
<sequence length="1146" mass="131086">MTNFQIIQSKLNKFIRKYYVNELIRGVILFLAMGLLYFILVAAIEYFFWLNKVGRTILFWSFIAVEAALLIKFIAIPIARLVKLFSGIDFRDASEMIGTHFPEVSDKLVNVLQLQANGGDDELTWASINQKSEELKPIPFSLAIDFNKNRHYLKYLALPVVIIAALLFTGNNDVITSSASRVADYQNEYLPPAPFNFEVTNAHLNALQNQSFELQVKVTGTKLPENASIHYNGQQYFLTQLNPGNYTFKFDRPTENTSFYLAANDVRSIDYTLQIDAVPVMRSFELALDYPAYTGKKDEVLKSTGNALVPQGTKITWNVDAAQTDLVQFRTEQQNYNFNELDGKFAFAKAFTQKTPYTITTSNQNVRDYEKLDFTIDVIVDEYPELSLEMKRDSLDERTMYFKGQAADDYGLKRLQMVYYKDADPLKVTSVAIPISGGTFEQFLQQFPGNLQLEAGNTYSLYFEATDNDVIHNFKSVKSEVFTYNKPTADKEQELKLQQQKESLSNLEKALKEQKEQQSEIKELSRDQMEKDSRSFNDKKKLDQALKNQQKQEQQIRKEINKLENQLDKSNQQQDEQQKKLQERLKETAEQSKKNEELLKKLEEYQDKISKEELQEQLEKTQKNTKQQQRSLEQLLELTKRYYVSQKFEQLSKKLTELAEKQEQQSKKEGAANQEQDQKTLNEEYKKWEQELRELEKENNALKDAMDLEFDPQESDEIKSEQQKASENLKKQAAKAAQVQQKNAAQKMKQQAASMQQDMAAMEGEAMEEDLEMLRQILDNLVLFSERQEEVLGTVKSMNRNSPNLSKSLKVQKDLESAFKHVDDSLFALSSRNVEIGKDVNEQVLEVYYNMEKSLEQIAELDLNRGQISQQFALNGANQLAVILSDLLDAANNPSASGKPNKSGQGAGFQLPNIIKQQESLKEGKGKDGKGDDGEGKDGQKGNKPGQSGQQGSQGENGKSGENGREGQGDKPASKGSSSSGDGNNNSKSENGNGTGEGKDGEKQSYRESEEESKRIYVIYKEQQQLRDKLENMIIKEGLQQKVDKITDEMKGVERKLLDEGFNREVRNQMTEIIHDLMQLKDANLEQGEAEQRQSISNEKLFVNPLGYDPKVLERYFNNKEILNRQVLPLQPQYRSKVKEYFKTND</sequence>
<dbReference type="RefSeq" id="WP_041495541.1">
    <property type="nucleotide sequence ID" value="NZ_AP014548.1"/>
</dbReference>
<feature type="region of interest" description="Disordered" evidence="11">
    <location>
        <begin position="659"/>
        <end position="679"/>
    </location>
</feature>
<dbReference type="OrthoDB" id="9812498at2"/>
<feature type="transmembrane region" description="Helical" evidence="12">
    <location>
        <begin position="57"/>
        <end position="82"/>
    </location>
</feature>
<evidence type="ECO:0000256" key="4">
    <source>
        <dbReference type="ARBA" id="ARBA00022729"/>
    </source>
</evidence>
<keyword evidence="2" id="KW-1003">Cell membrane</keyword>
<proteinExistence type="predicted"/>
<feature type="compositionally biased region" description="Low complexity" evidence="11">
    <location>
        <begin position="734"/>
        <end position="752"/>
    </location>
</feature>
<feature type="compositionally biased region" description="Basic and acidic residues" evidence="11">
    <location>
        <begin position="962"/>
        <end position="973"/>
    </location>
</feature>
<evidence type="ECO:0000256" key="12">
    <source>
        <dbReference type="SAM" id="Phobius"/>
    </source>
</evidence>
<keyword evidence="6" id="KW-0446">Lipid-binding</keyword>
<feature type="compositionally biased region" description="Basic and acidic residues" evidence="11">
    <location>
        <begin position="997"/>
        <end position="1013"/>
    </location>
</feature>
<evidence type="ECO:0000256" key="10">
    <source>
        <dbReference type="SAM" id="Coils"/>
    </source>
</evidence>
<feature type="compositionally biased region" description="Basic and acidic residues" evidence="11">
    <location>
        <begin position="919"/>
        <end position="941"/>
    </location>
</feature>
<evidence type="ECO:0000256" key="3">
    <source>
        <dbReference type="ARBA" id="ARBA00022692"/>
    </source>
</evidence>
<protein>
    <submittedName>
        <fullName evidence="13">Liver stage antigen, putative</fullName>
    </submittedName>
</protein>
<evidence type="ECO:0000256" key="11">
    <source>
        <dbReference type="SAM" id="MobiDB-lite"/>
    </source>
</evidence>
<dbReference type="InterPro" id="IPR040326">
    <property type="entry name" value="HAP2/GCS1"/>
</dbReference>
<dbReference type="PANTHER" id="PTHR31764">
    <property type="entry name" value="PROTEIN HAPLESS 2"/>
    <property type="match status" value="1"/>
</dbReference>
<organism evidence="13 14">
    <name type="scientific">Nonlabens marinus S1-08</name>
    <dbReference type="NCBI Taxonomy" id="1454201"/>
    <lineage>
        <taxon>Bacteria</taxon>
        <taxon>Pseudomonadati</taxon>
        <taxon>Bacteroidota</taxon>
        <taxon>Flavobacteriia</taxon>
        <taxon>Flavobacteriales</taxon>
        <taxon>Flavobacteriaceae</taxon>
        <taxon>Nonlabens</taxon>
    </lineage>
</organism>
<dbReference type="KEGG" id="nmf:NMS_0831"/>
<keyword evidence="14" id="KW-1185">Reference proteome</keyword>
<feature type="compositionally biased region" description="Basic and acidic residues" evidence="11">
    <location>
        <begin position="716"/>
        <end position="730"/>
    </location>
</feature>
<feature type="coiled-coil region" evidence="10">
    <location>
        <begin position="1036"/>
        <end position="1083"/>
    </location>
</feature>
<evidence type="ECO:0000256" key="8">
    <source>
        <dbReference type="ARBA" id="ARBA00023157"/>
    </source>
</evidence>
<keyword evidence="7 12" id="KW-0472">Membrane</keyword>
<feature type="compositionally biased region" description="Low complexity" evidence="11">
    <location>
        <begin position="974"/>
        <end position="992"/>
    </location>
</feature>
<reference evidence="13 14" key="1">
    <citation type="journal article" date="2014" name="Proc. Natl. Acad. Sci. U.S.A.">
        <title>Functional characterization of flavobacteria rhodopsins reveals a unique class of light-driven chloride pump in bacteria.</title>
        <authorList>
            <person name="Yoshizawa S."/>
            <person name="Kumagai Y."/>
            <person name="Kim H."/>
            <person name="Ogura Y."/>
            <person name="Hayashi T."/>
            <person name="Iwasaki W."/>
            <person name="DeLong E.F."/>
            <person name="Kogure K."/>
        </authorList>
    </citation>
    <scope>NUCLEOTIDE SEQUENCE [LARGE SCALE GENOMIC DNA]</scope>
    <source>
        <strain evidence="13 14">S1-08</strain>
    </source>
</reference>
<accession>W8VQ43</accession>
<dbReference type="EMBL" id="AP014548">
    <property type="protein sequence ID" value="BAO54840.1"/>
    <property type="molecule type" value="Genomic_DNA"/>
</dbReference>
<dbReference type="GO" id="GO:0005886">
    <property type="term" value="C:plasma membrane"/>
    <property type="evidence" value="ECO:0007669"/>
    <property type="project" value="UniProtKB-SubCell"/>
</dbReference>
<dbReference type="AlphaFoldDB" id="W8VQ43"/>
<feature type="compositionally biased region" description="Low complexity" evidence="11">
    <location>
        <begin position="942"/>
        <end position="957"/>
    </location>
</feature>
<keyword evidence="3 12" id="KW-0812">Transmembrane</keyword>
<feature type="region of interest" description="Disordered" evidence="11">
    <location>
        <begin position="919"/>
        <end position="1013"/>
    </location>
</feature>
<keyword evidence="8" id="KW-1015">Disulfide bond</keyword>
<dbReference type="STRING" id="1454201.NMS_0831"/>
<evidence type="ECO:0000256" key="6">
    <source>
        <dbReference type="ARBA" id="ARBA00023121"/>
    </source>
</evidence>
<evidence type="ECO:0000256" key="7">
    <source>
        <dbReference type="ARBA" id="ARBA00023136"/>
    </source>
</evidence>
<dbReference type="PANTHER" id="PTHR31764:SF0">
    <property type="entry name" value="GENERATIVE CELL SPECIFIC-1_HAP2 DOMAIN-CONTAINING PROTEIN"/>
    <property type="match status" value="1"/>
</dbReference>
<dbReference type="Proteomes" id="UP000031760">
    <property type="component" value="Chromosome"/>
</dbReference>
<dbReference type="HOGENOM" id="CLU_008611_0_0_10"/>
<feature type="compositionally biased region" description="Basic and acidic residues" evidence="11">
    <location>
        <begin position="509"/>
        <end position="544"/>
    </location>
</feature>
<evidence type="ECO:0000313" key="14">
    <source>
        <dbReference type="Proteomes" id="UP000031760"/>
    </source>
</evidence>